<dbReference type="AlphaFoldDB" id="A0AA92X2A4"/>
<organism evidence="1 2">
    <name type="scientific">Serratia inhibens</name>
    <dbReference type="NCBI Taxonomy" id="2338073"/>
    <lineage>
        <taxon>Bacteria</taxon>
        <taxon>Pseudomonadati</taxon>
        <taxon>Pseudomonadota</taxon>
        <taxon>Gammaproteobacteria</taxon>
        <taxon>Enterobacterales</taxon>
        <taxon>Yersiniaceae</taxon>
        <taxon>Serratia</taxon>
    </lineage>
</organism>
<protein>
    <submittedName>
        <fullName evidence="1">Uncharacterized protein</fullName>
    </submittedName>
</protein>
<accession>A0AA92X2A4</accession>
<reference evidence="1 2" key="1">
    <citation type="submission" date="2018-09" db="EMBL/GenBank/DDBJ databases">
        <title>Draft genome of a novel serratia sp. strain with antifungal activity.</title>
        <authorList>
            <person name="Dichmann S.I."/>
            <person name="Park B.P."/>
            <person name="Pathiraja D."/>
            <person name="Choi I.-G."/>
            <person name="Stougaard P."/>
            <person name="Hennessy R.C."/>
        </authorList>
    </citation>
    <scope>NUCLEOTIDE SEQUENCE [LARGE SCALE GENOMIC DNA]</scope>
    <source>
        <strain evidence="1 2">S40</strain>
    </source>
</reference>
<gene>
    <name evidence="1" type="ORF">D4100_21535</name>
</gene>
<sequence length="61" mass="6939">MLNKSNQAYYDVIGLEHRPYESSFSKAVLSSSVISRYPFFMSLLLSAPISKILQNRPCSPR</sequence>
<evidence type="ECO:0000313" key="1">
    <source>
        <dbReference type="EMBL" id="RJF53477.1"/>
    </source>
</evidence>
<evidence type="ECO:0000313" key="2">
    <source>
        <dbReference type="Proteomes" id="UP000284338"/>
    </source>
</evidence>
<dbReference type="Proteomes" id="UP000284338">
    <property type="component" value="Unassembled WGS sequence"/>
</dbReference>
<name>A0AA92X2A4_9GAMM</name>
<keyword evidence="2" id="KW-1185">Reference proteome</keyword>
<comment type="caution">
    <text evidence="1">The sequence shown here is derived from an EMBL/GenBank/DDBJ whole genome shotgun (WGS) entry which is preliminary data.</text>
</comment>
<proteinExistence type="predicted"/>
<dbReference type="EMBL" id="QYYG01000009">
    <property type="protein sequence ID" value="RJF53477.1"/>
    <property type="molecule type" value="Genomic_DNA"/>
</dbReference>